<keyword evidence="2" id="KW-0808">Transferase</keyword>
<evidence type="ECO:0000313" key="6">
    <source>
        <dbReference type="EMBL" id="SDL66179.1"/>
    </source>
</evidence>
<dbReference type="InterPro" id="IPR000577">
    <property type="entry name" value="Carb_kinase_FGGY"/>
</dbReference>
<gene>
    <name evidence="6" type="ORF">SAMN04488242_2367</name>
</gene>
<dbReference type="STRING" id="686624.SAMN04488242_2367"/>
<dbReference type="Pfam" id="PF00370">
    <property type="entry name" value="FGGY_N"/>
    <property type="match status" value="1"/>
</dbReference>
<dbReference type="SUPFAM" id="SSF53067">
    <property type="entry name" value="Actin-like ATPase domain"/>
    <property type="match status" value="2"/>
</dbReference>
<dbReference type="Pfam" id="PF02782">
    <property type="entry name" value="FGGY_C"/>
    <property type="match status" value="1"/>
</dbReference>
<dbReference type="GO" id="GO:0016773">
    <property type="term" value="F:phosphotransferase activity, alcohol group as acceptor"/>
    <property type="evidence" value="ECO:0007669"/>
    <property type="project" value="InterPro"/>
</dbReference>
<name>A0A1G9LW41_9ACTN</name>
<accession>A0A1G9LW41</accession>
<evidence type="ECO:0000256" key="1">
    <source>
        <dbReference type="ARBA" id="ARBA00009156"/>
    </source>
</evidence>
<evidence type="ECO:0000256" key="2">
    <source>
        <dbReference type="ARBA" id="ARBA00022679"/>
    </source>
</evidence>
<dbReference type="InterPro" id="IPR018484">
    <property type="entry name" value="FGGY_N"/>
</dbReference>
<organism evidence="6 7">
    <name type="scientific">Tessaracoccus oleiagri</name>
    <dbReference type="NCBI Taxonomy" id="686624"/>
    <lineage>
        <taxon>Bacteria</taxon>
        <taxon>Bacillati</taxon>
        <taxon>Actinomycetota</taxon>
        <taxon>Actinomycetes</taxon>
        <taxon>Propionibacteriales</taxon>
        <taxon>Propionibacteriaceae</taxon>
        <taxon>Tessaracoccus</taxon>
    </lineage>
</organism>
<dbReference type="PANTHER" id="PTHR43095">
    <property type="entry name" value="SUGAR KINASE"/>
    <property type="match status" value="1"/>
</dbReference>
<keyword evidence="3 6" id="KW-0418">Kinase</keyword>
<sequence length="494" mass="52645">MSTASDVILGLDVGTTAAKASLFSLDGVLRLTVGVEYPMLNPAPGWHVQDPDTIAAGVLDALREAVSRVDAGRIIGISVSTAMHGLIGLDADRRPVTELLTWADSRAWLQAEALNEHATGPRLHYTSGTPTHPMSPMVKLRWFGEHHPDILRRTAHWTGLKDWLLAVLTGRVVTELSTASGSGLLDMEARAWNDEAIELTGIRPDQLPPILDTTDVLPLSAEAAARIGLPAGLPVVVGAGDGPLGNLGTGAMEPGKAGLSIGTSGAVRMVVRNPAVVSGLFCYALTRDVWVAGGAVSNGGMVQRWLTETYAPGADDAEAARRAAHVPPGADGLVMIPYLVAERASLWDAEIRGAFLHVRQAHTPDHFIRAGIEGVAFQLWTILRRLRMINRVEEIRATGGVFRSQVWRDVVAGVLNRPLTVTAAEAGTGLGAAILGATALGVVPDLEAGYRLLRGDAVETHVEVSDATRAVYEEMHYRVPQLLQRFGRLGSDLR</sequence>
<evidence type="ECO:0000313" key="7">
    <source>
        <dbReference type="Proteomes" id="UP000199475"/>
    </source>
</evidence>
<proteinExistence type="inferred from homology"/>
<dbReference type="AlphaFoldDB" id="A0A1G9LW41"/>
<evidence type="ECO:0000259" key="4">
    <source>
        <dbReference type="Pfam" id="PF00370"/>
    </source>
</evidence>
<protein>
    <submittedName>
        <fullName evidence="6">Gluconokinase</fullName>
    </submittedName>
</protein>
<dbReference type="RefSeq" id="WP_093252427.1">
    <property type="nucleotide sequence ID" value="NZ_FNGP01000004.1"/>
</dbReference>
<dbReference type="Gene3D" id="3.30.420.40">
    <property type="match status" value="2"/>
</dbReference>
<dbReference type="CDD" id="cd07770">
    <property type="entry name" value="ASKHA_NBD_FGGY_GntK"/>
    <property type="match status" value="1"/>
</dbReference>
<feature type="domain" description="Carbohydrate kinase FGGY N-terminal" evidence="4">
    <location>
        <begin position="7"/>
        <end position="248"/>
    </location>
</feature>
<dbReference type="GO" id="GO:0016301">
    <property type="term" value="F:kinase activity"/>
    <property type="evidence" value="ECO:0007669"/>
    <property type="project" value="UniProtKB-KW"/>
</dbReference>
<dbReference type="InterPro" id="IPR050406">
    <property type="entry name" value="FGGY_Carb_Kinase"/>
</dbReference>
<comment type="similarity">
    <text evidence="1">Belongs to the FGGY kinase family.</text>
</comment>
<evidence type="ECO:0000256" key="3">
    <source>
        <dbReference type="ARBA" id="ARBA00022777"/>
    </source>
</evidence>
<dbReference type="PANTHER" id="PTHR43095:SF2">
    <property type="entry name" value="GLUCONOKINASE"/>
    <property type="match status" value="1"/>
</dbReference>
<dbReference type="PROSITE" id="PS00933">
    <property type="entry name" value="FGGY_KINASES_1"/>
    <property type="match status" value="1"/>
</dbReference>
<dbReference type="EMBL" id="FNGP01000004">
    <property type="protein sequence ID" value="SDL66179.1"/>
    <property type="molecule type" value="Genomic_DNA"/>
</dbReference>
<evidence type="ECO:0000259" key="5">
    <source>
        <dbReference type="Pfam" id="PF02782"/>
    </source>
</evidence>
<dbReference type="GO" id="GO:0005975">
    <property type="term" value="P:carbohydrate metabolic process"/>
    <property type="evidence" value="ECO:0007669"/>
    <property type="project" value="InterPro"/>
</dbReference>
<reference evidence="6 7" key="1">
    <citation type="submission" date="2016-10" db="EMBL/GenBank/DDBJ databases">
        <authorList>
            <person name="de Groot N.N."/>
        </authorList>
    </citation>
    <scope>NUCLEOTIDE SEQUENCE [LARGE SCALE GENOMIC DNA]</scope>
    <source>
        <strain evidence="6 7">CGMCC 1.9159</strain>
    </source>
</reference>
<keyword evidence="7" id="KW-1185">Reference proteome</keyword>
<dbReference type="PIRSF" id="PIRSF000538">
    <property type="entry name" value="GlpK"/>
    <property type="match status" value="1"/>
</dbReference>
<feature type="domain" description="Carbohydrate kinase FGGY C-terminal" evidence="5">
    <location>
        <begin position="259"/>
        <end position="439"/>
    </location>
</feature>
<dbReference type="InterPro" id="IPR018483">
    <property type="entry name" value="Carb_kinase_FGGY_CS"/>
</dbReference>
<dbReference type="InterPro" id="IPR018485">
    <property type="entry name" value="FGGY_C"/>
</dbReference>
<dbReference type="OrthoDB" id="9805576at2"/>
<dbReference type="Proteomes" id="UP000199475">
    <property type="component" value="Unassembled WGS sequence"/>
</dbReference>
<dbReference type="InterPro" id="IPR043129">
    <property type="entry name" value="ATPase_NBD"/>
</dbReference>